<dbReference type="Proteomes" id="UP000655225">
    <property type="component" value="Unassembled WGS sequence"/>
</dbReference>
<gene>
    <name evidence="2" type="ORF">HHK36_000801</name>
</gene>
<name>A0A834ZW40_TETSI</name>
<feature type="transmembrane region" description="Helical" evidence="1">
    <location>
        <begin position="103"/>
        <end position="123"/>
    </location>
</feature>
<reference evidence="2 3" key="1">
    <citation type="submission" date="2020-04" db="EMBL/GenBank/DDBJ databases">
        <title>Plant Genome Project.</title>
        <authorList>
            <person name="Zhang R.-G."/>
        </authorList>
    </citation>
    <scope>NUCLEOTIDE SEQUENCE [LARGE SCALE GENOMIC DNA]</scope>
    <source>
        <strain evidence="2">YNK0</strain>
        <tissue evidence="2">Leaf</tissue>
    </source>
</reference>
<accession>A0A834ZW40</accession>
<dbReference type="OrthoDB" id="2126698at2759"/>
<protein>
    <submittedName>
        <fullName evidence="2">Uncharacterized protein</fullName>
    </submittedName>
</protein>
<evidence type="ECO:0000256" key="1">
    <source>
        <dbReference type="SAM" id="Phobius"/>
    </source>
</evidence>
<keyword evidence="1" id="KW-0812">Transmembrane</keyword>
<keyword evidence="1" id="KW-1133">Transmembrane helix</keyword>
<organism evidence="2 3">
    <name type="scientific">Tetracentron sinense</name>
    <name type="common">Spur-leaf</name>
    <dbReference type="NCBI Taxonomy" id="13715"/>
    <lineage>
        <taxon>Eukaryota</taxon>
        <taxon>Viridiplantae</taxon>
        <taxon>Streptophyta</taxon>
        <taxon>Embryophyta</taxon>
        <taxon>Tracheophyta</taxon>
        <taxon>Spermatophyta</taxon>
        <taxon>Magnoliopsida</taxon>
        <taxon>Trochodendrales</taxon>
        <taxon>Trochodendraceae</taxon>
        <taxon>Tetracentron</taxon>
    </lineage>
</organism>
<dbReference type="EMBL" id="JABCRI010000001">
    <property type="protein sequence ID" value="KAF8412830.1"/>
    <property type="molecule type" value="Genomic_DNA"/>
</dbReference>
<feature type="transmembrane region" description="Helical" evidence="1">
    <location>
        <begin position="75"/>
        <end position="97"/>
    </location>
</feature>
<evidence type="ECO:0000313" key="2">
    <source>
        <dbReference type="EMBL" id="KAF8412830.1"/>
    </source>
</evidence>
<sequence length="135" mass="14607">MAWLGPYPASPFRWTVPEPVESFELSSSPYWAMVSLSASSLLTLRLLRRSWAPSLFTLSCSDPPLPTEIKSIANIALLVVFTGLLLYSRSMISMLFLGCFGKLVLVGGALAIGFANITSYSILPDLAMGMEPICG</sequence>
<keyword evidence="1" id="KW-0472">Membrane</keyword>
<keyword evidence="3" id="KW-1185">Reference proteome</keyword>
<comment type="caution">
    <text evidence="2">The sequence shown here is derived from an EMBL/GenBank/DDBJ whole genome shotgun (WGS) entry which is preliminary data.</text>
</comment>
<proteinExistence type="predicted"/>
<evidence type="ECO:0000313" key="3">
    <source>
        <dbReference type="Proteomes" id="UP000655225"/>
    </source>
</evidence>
<dbReference type="AlphaFoldDB" id="A0A834ZW40"/>